<sequence length="405" mass="46634">MQQEAFPQSLEDFPPFPPFRLEEEPLYGRIQPEQQPAIGGALRGLSPSKRVLKDSDEARKEPREREELREKVLAKRLLLREKRRELRRQREKAGTVEAQLASSIRRFCLQAEPPGPEELFVQFGEVQAERDALGTLDIDYDEAEDEYDALEWTLNHGDDKAPLVAKTEVPYGERFRVPVVQDYLSHIGEAEMLKEELNDLRMEIEVFKPDQAFIEELYQTCADKEERLRQVEEESRRLMQEVMITDPRLKEKRRQSEGWVMVSKDEVLPVGAEEGRPHSEFAVKTIASQFMSWRTRISHWILDALHESSLERAQHKAILEQPSLDNKTWWSLVEGNWSPERGSGNQSHPAAISPSLGPAHRHSPASTSTWSLTIVRPTDRVRLGSAVTISRQQDAPKYTRTVKTV</sequence>
<organism evidence="3 4">
    <name type="scientific">Coniosporium apollinis (strain CBS 100218)</name>
    <name type="common">Rock-inhabiting black yeast</name>
    <dbReference type="NCBI Taxonomy" id="1168221"/>
    <lineage>
        <taxon>Eukaryota</taxon>
        <taxon>Fungi</taxon>
        <taxon>Dikarya</taxon>
        <taxon>Ascomycota</taxon>
        <taxon>Pezizomycotina</taxon>
        <taxon>Dothideomycetes</taxon>
        <taxon>Dothideomycetes incertae sedis</taxon>
        <taxon>Coniosporium</taxon>
    </lineage>
</organism>
<name>R7YUZ6_CONA1</name>
<dbReference type="RefSeq" id="XP_007780926.1">
    <property type="nucleotide sequence ID" value="XM_007782736.1"/>
</dbReference>
<feature type="region of interest" description="Disordered" evidence="2">
    <location>
        <begin position="340"/>
        <end position="371"/>
    </location>
</feature>
<dbReference type="HOGENOM" id="CLU_679738_0_0_1"/>
<dbReference type="OMA" id="TRISHWI"/>
<evidence type="ECO:0000256" key="2">
    <source>
        <dbReference type="SAM" id="MobiDB-lite"/>
    </source>
</evidence>
<dbReference type="Proteomes" id="UP000016924">
    <property type="component" value="Unassembled WGS sequence"/>
</dbReference>
<keyword evidence="1" id="KW-0175">Coiled coil</keyword>
<evidence type="ECO:0000313" key="4">
    <source>
        <dbReference type="Proteomes" id="UP000016924"/>
    </source>
</evidence>
<evidence type="ECO:0000256" key="1">
    <source>
        <dbReference type="SAM" id="Coils"/>
    </source>
</evidence>
<accession>R7YUZ6</accession>
<dbReference type="STRING" id="1168221.R7YUZ6"/>
<keyword evidence="4" id="KW-1185">Reference proteome</keyword>
<dbReference type="EMBL" id="JH767575">
    <property type="protein sequence ID" value="EON65609.1"/>
    <property type="molecule type" value="Genomic_DNA"/>
</dbReference>
<dbReference type="AlphaFoldDB" id="R7YUZ6"/>
<feature type="compositionally biased region" description="Basic and acidic residues" evidence="2">
    <location>
        <begin position="51"/>
        <end position="65"/>
    </location>
</feature>
<feature type="coiled-coil region" evidence="1">
    <location>
        <begin position="214"/>
        <end position="241"/>
    </location>
</feature>
<dbReference type="OrthoDB" id="3801250at2759"/>
<feature type="region of interest" description="Disordered" evidence="2">
    <location>
        <begin position="1"/>
        <end position="65"/>
    </location>
</feature>
<gene>
    <name evidence="3" type="ORF">W97_04847</name>
</gene>
<proteinExistence type="predicted"/>
<dbReference type="GeneID" id="19902158"/>
<reference evidence="4" key="1">
    <citation type="submission" date="2012-06" db="EMBL/GenBank/DDBJ databases">
        <title>The genome sequence of Coniosporium apollinis CBS 100218.</title>
        <authorList>
            <consortium name="The Broad Institute Genome Sequencing Platform"/>
            <person name="Cuomo C."/>
            <person name="Gorbushina A."/>
            <person name="Noack S."/>
            <person name="Walker B."/>
            <person name="Young S.K."/>
            <person name="Zeng Q."/>
            <person name="Gargeya S."/>
            <person name="Fitzgerald M."/>
            <person name="Haas B."/>
            <person name="Abouelleil A."/>
            <person name="Alvarado L."/>
            <person name="Arachchi H.M."/>
            <person name="Berlin A.M."/>
            <person name="Chapman S.B."/>
            <person name="Goldberg J."/>
            <person name="Griggs A."/>
            <person name="Gujja S."/>
            <person name="Hansen M."/>
            <person name="Howarth C."/>
            <person name="Imamovic A."/>
            <person name="Larimer J."/>
            <person name="McCowan C."/>
            <person name="Montmayeur A."/>
            <person name="Murphy C."/>
            <person name="Neiman D."/>
            <person name="Pearson M."/>
            <person name="Priest M."/>
            <person name="Roberts A."/>
            <person name="Saif S."/>
            <person name="Shea T."/>
            <person name="Sisk P."/>
            <person name="Sykes S."/>
            <person name="Wortman J."/>
            <person name="Nusbaum C."/>
            <person name="Birren B."/>
        </authorList>
    </citation>
    <scope>NUCLEOTIDE SEQUENCE [LARGE SCALE GENOMIC DNA]</scope>
    <source>
        <strain evidence="4">CBS 100218</strain>
    </source>
</reference>
<feature type="coiled-coil region" evidence="1">
    <location>
        <begin position="65"/>
        <end position="99"/>
    </location>
</feature>
<evidence type="ECO:0000313" key="3">
    <source>
        <dbReference type="EMBL" id="EON65609.1"/>
    </source>
</evidence>
<protein>
    <submittedName>
        <fullName evidence="3">Uncharacterized protein</fullName>
    </submittedName>
</protein>